<evidence type="ECO:0000256" key="3">
    <source>
        <dbReference type="ARBA" id="ARBA00011886"/>
    </source>
</evidence>
<evidence type="ECO:0000256" key="7">
    <source>
        <dbReference type="ARBA" id="ARBA00023918"/>
    </source>
</evidence>
<dbReference type="NCBIfam" id="NF006054">
    <property type="entry name" value="PRK08202.1"/>
    <property type="match status" value="1"/>
</dbReference>
<protein>
    <recommendedName>
        <fullName evidence="4">Purine nucleoside phosphorylase</fullName>
        <ecNumber evidence="3">2.4.2.1</ecNumber>
    </recommendedName>
    <alternativeName>
        <fullName evidence="12">Inosine phosphorylase</fullName>
    </alternativeName>
    <alternativeName>
        <fullName evidence="11">Inosine-guanosine phosphorylase</fullName>
    </alternativeName>
</protein>
<dbReference type="GO" id="GO:0009116">
    <property type="term" value="P:nucleoside metabolic process"/>
    <property type="evidence" value="ECO:0007669"/>
    <property type="project" value="InterPro"/>
</dbReference>
<dbReference type="OrthoDB" id="10261782at2759"/>
<dbReference type="GO" id="GO:0004731">
    <property type="term" value="F:purine-nucleoside phosphorylase activity"/>
    <property type="evidence" value="ECO:0007669"/>
    <property type="project" value="UniProtKB-EC"/>
</dbReference>
<dbReference type="Pfam" id="PF01048">
    <property type="entry name" value="PNP_UDP_1"/>
    <property type="match status" value="1"/>
</dbReference>
<comment type="catalytic activity">
    <reaction evidence="8">
        <text>2'-deoxyguanosine + phosphate = 2-deoxy-alpha-D-ribose 1-phosphate + guanine</text>
        <dbReference type="Rhea" id="RHEA:27738"/>
        <dbReference type="ChEBI" id="CHEBI:16235"/>
        <dbReference type="ChEBI" id="CHEBI:17172"/>
        <dbReference type="ChEBI" id="CHEBI:43474"/>
        <dbReference type="ChEBI" id="CHEBI:57259"/>
        <dbReference type="EC" id="2.4.2.1"/>
    </reaction>
</comment>
<keyword evidence="5" id="KW-0328">Glycosyltransferase</keyword>
<evidence type="ECO:0000313" key="15">
    <source>
        <dbReference type="EMBL" id="OQR74259.1"/>
    </source>
</evidence>
<gene>
    <name evidence="15" type="ORF">BIW11_00994</name>
</gene>
<sequence>MQEPPPGAAVAGGAISVDGTKGFAGRDWLTRLGRFSLDAQPRFTLRVRRVRAGSAAVTRFVVRRATTACAIASRIRLVASPFVSNRPAKRRRSRLQRSLMERVSREFASEMADEEVCYSFQRMKNISDFIAARTKYRPTILIICGSGLSSLGDLVEEREVVEYNDIPDFPQITVQGHQGKFVFGRLGGKVVVCMQGRFHPYEGYPTWKCAMPVRLMKLIGVEILVVTNAAGGINTSYKMGDIMVIKDQINFPGLTGRNPLSGPNDERWGPRFPAMNDAYCPKLRQLVRQAALEVGAEALIREGVYCMLSGPNFETVAEVRMLRALGADACGMSTCHEVVTAVHCGLRTVGLSLISNECVTDYDTSQCISHNEVLETGAKRRTTLQALVTQLISKISLERPERTDLRSGDGNANSPLGGGGPPRGGAVSCEAAIAHGGLFPMGAVVASLLWERWWPPSYGSGGGLFPMEAVVASLLWERWWPLSYGSGGGLAPVSVHRSD</sequence>
<evidence type="ECO:0000256" key="10">
    <source>
        <dbReference type="ARBA" id="ARBA00023970"/>
    </source>
</evidence>
<dbReference type="InterPro" id="IPR011270">
    <property type="entry name" value="Pur_Nuc_Pase_Ino/Guo-sp"/>
</dbReference>
<feature type="domain" description="Nucleoside phosphorylase" evidence="14">
    <location>
        <begin position="139"/>
        <end position="392"/>
    </location>
</feature>
<name>A0A1V9XL98_9ACAR</name>
<keyword evidence="16" id="KW-1185">Reference proteome</keyword>
<dbReference type="AlphaFoldDB" id="A0A1V9XL98"/>
<evidence type="ECO:0000256" key="1">
    <source>
        <dbReference type="ARBA" id="ARBA00005058"/>
    </source>
</evidence>
<dbReference type="InParanoid" id="A0A1V9XL98"/>
<proteinExistence type="inferred from homology"/>
<dbReference type="EC" id="2.4.2.1" evidence="3"/>
<dbReference type="InterPro" id="IPR011268">
    <property type="entry name" value="Purine_phosphorylase"/>
</dbReference>
<evidence type="ECO:0000256" key="12">
    <source>
        <dbReference type="ARBA" id="ARBA00033072"/>
    </source>
</evidence>
<comment type="catalytic activity">
    <reaction evidence="10">
        <text>guanosine + phosphate = alpha-D-ribose 1-phosphate + guanine</text>
        <dbReference type="Rhea" id="RHEA:13233"/>
        <dbReference type="ChEBI" id="CHEBI:16235"/>
        <dbReference type="ChEBI" id="CHEBI:16750"/>
        <dbReference type="ChEBI" id="CHEBI:43474"/>
        <dbReference type="ChEBI" id="CHEBI:57720"/>
        <dbReference type="EC" id="2.4.2.1"/>
    </reaction>
</comment>
<dbReference type="InterPro" id="IPR000845">
    <property type="entry name" value="Nucleoside_phosphorylase_d"/>
</dbReference>
<dbReference type="PANTHER" id="PTHR11904:SF9">
    <property type="entry name" value="PURINE NUCLEOSIDE PHOSPHORYLASE-RELATED"/>
    <property type="match status" value="1"/>
</dbReference>
<accession>A0A1V9XL98</accession>
<evidence type="ECO:0000256" key="9">
    <source>
        <dbReference type="ARBA" id="ARBA00023950"/>
    </source>
</evidence>
<evidence type="ECO:0000256" key="5">
    <source>
        <dbReference type="ARBA" id="ARBA00022676"/>
    </source>
</evidence>
<dbReference type="STRING" id="418985.A0A1V9XL98"/>
<dbReference type="FunFam" id="3.40.50.1580:FF:000004">
    <property type="entry name" value="Purine nucleoside phosphorylase"/>
    <property type="match status" value="1"/>
</dbReference>
<dbReference type="CDD" id="cd09009">
    <property type="entry name" value="PNP-EcPNPII_like"/>
    <property type="match status" value="1"/>
</dbReference>
<dbReference type="Proteomes" id="UP000192247">
    <property type="component" value="Unassembled WGS sequence"/>
</dbReference>
<dbReference type="UniPathway" id="UPA00606"/>
<dbReference type="InterPro" id="IPR035994">
    <property type="entry name" value="Nucleoside_phosphorylase_sf"/>
</dbReference>
<dbReference type="GO" id="GO:0005737">
    <property type="term" value="C:cytoplasm"/>
    <property type="evidence" value="ECO:0007669"/>
    <property type="project" value="TreeGrafter"/>
</dbReference>
<comment type="caution">
    <text evidence="15">The sequence shown here is derived from an EMBL/GenBank/DDBJ whole genome shotgun (WGS) entry which is preliminary data.</text>
</comment>
<dbReference type="EMBL" id="MNPL01008383">
    <property type="protein sequence ID" value="OQR74259.1"/>
    <property type="molecule type" value="Genomic_DNA"/>
</dbReference>
<dbReference type="PANTHER" id="PTHR11904">
    <property type="entry name" value="METHYLTHIOADENOSINE/PURINE NUCLEOSIDE PHOSPHORYLASE"/>
    <property type="match status" value="1"/>
</dbReference>
<evidence type="ECO:0000256" key="13">
    <source>
        <dbReference type="SAM" id="MobiDB-lite"/>
    </source>
</evidence>
<organism evidence="15 16">
    <name type="scientific">Tropilaelaps mercedesae</name>
    <dbReference type="NCBI Taxonomy" id="418985"/>
    <lineage>
        <taxon>Eukaryota</taxon>
        <taxon>Metazoa</taxon>
        <taxon>Ecdysozoa</taxon>
        <taxon>Arthropoda</taxon>
        <taxon>Chelicerata</taxon>
        <taxon>Arachnida</taxon>
        <taxon>Acari</taxon>
        <taxon>Parasitiformes</taxon>
        <taxon>Mesostigmata</taxon>
        <taxon>Gamasina</taxon>
        <taxon>Dermanyssoidea</taxon>
        <taxon>Laelapidae</taxon>
        <taxon>Tropilaelaps</taxon>
    </lineage>
</organism>
<evidence type="ECO:0000259" key="14">
    <source>
        <dbReference type="Pfam" id="PF01048"/>
    </source>
</evidence>
<evidence type="ECO:0000256" key="2">
    <source>
        <dbReference type="ARBA" id="ARBA00006751"/>
    </source>
</evidence>
<dbReference type="NCBIfam" id="TIGR01697">
    <property type="entry name" value="PNPH-PUNA-XAPA"/>
    <property type="match status" value="1"/>
</dbReference>
<evidence type="ECO:0000256" key="8">
    <source>
        <dbReference type="ARBA" id="ARBA00023929"/>
    </source>
</evidence>
<comment type="similarity">
    <text evidence="2">Belongs to the PNP/MTAP phosphorylase family.</text>
</comment>
<evidence type="ECO:0000256" key="11">
    <source>
        <dbReference type="ARBA" id="ARBA00031036"/>
    </source>
</evidence>
<feature type="region of interest" description="Disordered" evidence="13">
    <location>
        <begin position="401"/>
        <end position="423"/>
    </location>
</feature>
<comment type="pathway">
    <text evidence="1">Purine metabolism; purine nucleoside salvage.</text>
</comment>
<keyword evidence="6" id="KW-0808">Transferase</keyword>
<comment type="catalytic activity">
    <reaction evidence="7">
        <text>inosine + phosphate = alpha-D-ribose 1-phosphate + hypoxanthine</text>
        <dbReference type="Rhea" id="RHEA:27646"/>
        <dbReference type="ChEBI" id="CHEBI:17368"/>
        <dbReference type="ChEBI" id="CHEBI:17596"/>
        <dbReference type="ChEBI" id="CHEBI:43474"/>
        <dbReference type="ChEBI" id="CHEBI:57720"/>
        <dbReference type="EC" id="2.4.2.1"/>
    </reaction>
</comment>
<reference evidence="15 16" key="1">
    <citation type="journal article" date="2017" name="Gigascience">
        <title>Draft genome of the honey bee ectoparasitic mite, Tropilaelaps mercedesae, is shaped by the parasitic life history.</title>
        <authorList>
            <person name="Dong X."/>
            <person name="Armstrong S.D."/>
            <person name="Xia D."/>
            <person name="Makepeace B.L."/>
            <person name="Darby A.C."/>
            <person name="Kadowaki T."/>
        </authorList>
    </citation>
    <scope>NUCLEOTIDE SEQUENCE [LARGE SCALE GENOMIC DNA]</scope>
    <source>
        <strain evidence="15">Wuxi-XJTLU</strain>
    </source>
</reference>
<evidence type="ECO:0000256" key="6">
    <source>
        <dbReference type="ARBA" id="ARBA00022679"/>
    </source>
</evidence>
<dbReference type="NCBIfam" id="TIGR01700">
    <property type="entry name" value="PNPH"/>
    <property type="match status" value="1"/>
</dbReference>
<evidence type="ECO:0000313" key="16">
    <source>
        <dbReference type="Proteomes" id="UP000192247"/>
    </source>
</evidence>
<dbReference type="SUPFAM" id="SSF53167">
    <property type="entry name" value="Purine and uridine phosphorylases"/>
    <property type="match status" value="1"/>
</dbReference>
<evidence type="ECO:0000256" key="4">
    <source>
        <dbReference type="ARBA" id="ARBA00013834"/>
    </source>
</evidence>
<comment type="catalytic activity">
    <reaction evidence="9">
        <text>2'-deoxyinosine + phosphate = 2-deoxy-alpha-D-ribose 1-phosphate + hypoxanthine</text>
        <dbReference type="Rhea" id="RHEA:27750"/>
        <dbReference type="ChEBI" id="CHEBI:17368"/>
        <dbReference type="ChEBI" id="CHEBI:28997"/>
        <dbReference type="ChEBI" id="CHEBI:43474"/>
        <dbReference type="ChEBI" id="CHEBI:57259"/>
        <dbReference type="EC" id="2.4.2.1"/>
    </reaction>
</comment>
<dbReference type="Gene3D" id="3.40.50.1580">
    <property type="entry name" value="Nucleoside phosphorylase domain"/>
    <property type="match status" value="1"/>
</dbReference>
<dbReference type="FunCoup" id="A0A1V9XL98">
    <property type="interactions" value="167"/>
</dbReference>